<reference evidence="3" key="1">
    <citation type="submission" date="2017-03" db="EMBL/GenBank/DDBJ databases">
        <authorList>
            <person name="Lund M.B."/>
        </authorList>
    </citation>
    <scope>NUCLEOTIDE SEQUENCE [LARGE SCALE GENOMIC DNA]</scope>
</reference>
<dbReference type="Pfam" id="PF01370">
    <property type="entry name" value="Epimerase"/>
    <property type="match status" value="1"/>
</dbReference>
<dbReference type="SUPFAM" id="SSF51735">
    <property type="entry name" value="NAD(P)-binding Rossmann-fold domains"/>
    <property type="match status" value="1"/>
</dbReference>
<evidence type="ECO:0000259" key="1">
    <source>
        <dbReference type="Pfam" id="PF01370"/>
    </source>
</evidence>
<dbReference type="CDD" id="cd08946">
    <property type="entry name" value="SDR_e"/>
    <property type="match status" value="1"/>
</dbReference>
<evidence type="ECO:0000313" key="3">
    <source>
        <dbReference type="Proteomes" id="UP000219994"/>
    </source>
</evidence>
<gene>
    <name evidence="2" type="ORF">B5766_06635</name>
</gene>
<feature type="domain" description="NAD-dependent epimerase/dehydratase" evidence="1">
    <location>
        <begin position="3"/>
        <end position="166"/>
    </location>
</feature>
<dbReference type="PANTHER" id="PTHR43245:SF55">
    <property type="entry name" value="NAD(P)-BINDING DOMAIN-CONTAINING PROTEIN"/>
    <property type="match status" value="1"/>
</dbReference>
<sequence>MALTGAAGRVGSLVRPVLAAAGYRVILLDIARPELELTSRETFVAASVLDRSTLERVLPGCDLVVHLAGYPQERPWADIAELNINGTQVLLEAARSSGARRVLLASSIHAVGMLRVSDVRGVLEPTPHPDCYYGVTKAAMELLGRVYGDRLGMVVVSARLGTVLSEPCDRRSLETWLSPGDLVRMMTAVLALKQPGGHVIWGISHNSRAPMSLVAGQAIGYHPIDDAERFAEALGSPPPQPEDALLGAGFADGSLPVGVDW</sequence>
<name>A0A2A6FRN7_9MICO</name>
<dbReference type="InterPro" id="IPR036291">
    <property type="entry name" value="NAD(P)-bd_dom_sf"/>
</dbReference>
<accession>A0A2A6FRN7</accession>
<comment type="caution">
    <text evidence="2">The sequence shown here is derived from an EMBL/GenBank/DDBJ whole genome shotgun (WGS) entry which is preliminary data.</text>
</comment>
<protein>
    <recommendedName>
        <fullName evidence="1">NAD-dependent epimerase/dehydratase domain-containing protein</fullName>
    </recommendedName>
</protein>
<evidence type="ECO:0000313" key="2">
    <source>
        <dbReference type="EMBL" id="PDQ35347.1"/>
    </source>
</evidence>
<dbReference type="Proteomes" id="UP000219994">
    <property type="component" value="Unassembled WGS sequence"/>
</dbReference>
<dbReference type="PANTHER" id="PTHR43245">
    <property type="entry name" value="BIFUNCTIONAL POLYMYXIN RESISTANCE PROTEIN ARNA"/>
    <property type="match status" value="1"/>
</dbReference>
<dbReference type="Gene3D" id="3.40.50.720">
    <property type="entry name" value="NAD(P)-binding Rossmann-like Domain"/>
    <property type="match status" value="1"/>
</dbReference>
<dbReference type="InterPro" id="IPR001509">
    <property type="entry name" value="Epimerase_deHydtase"/>
</dbReference>
<dbReference type="InterPro" id="IPR050177">
    <property type="entry name" value="Lipid_A_modif_metabolic_enz"/>
</dbReference>
<organism evidence="2 3">
    <name type="scientific">Candidatus Lumbricidiphila eiseniae</name>
    <dbReference type="NCBI Taxonomy" id="1969409"/>
    <lineage>
        <taxon>Bacteria</taxon>
        <taxon>Bacillati</taxon>
        <taxon>Actinomycetota</taxon>
        <taxon>Actinomycetes</taxon>
        <taxon>Micrococcales</taxon>
        <taxon>Microbacteriaceae</taxon>
        <taxon>Candidatus Lumbricidiphila</taxon>
    </lineage>
</organism>
<dbReference type="EMBL" id="NAEP01000036">
    <property type="protein sequence ID" value="PDQ35347.1"/>
    <property type="molecule type" value="Genomic_DNA"/>
</dbReference>
<proteinExistence type="predicted"/>
<dbReference type="AlphaFoldDB" id="A0A2A6FRN7"/>